<accession>A0A2Z6QZH7</accession>
<reference evidence="1 2" key="1">
    <citation type="submission" date="2017-11" db="EMBL/GenBank/DDBJ databases">
        <title>The genome of Rhizophagus clarus HR1 reveals common genetic basis of auxotrophy among arbuscular mycorrhizal fungi.</title>
        <authorList>
            <person name="Kobayashi Y."/>
        </authorList>
    </citation>
    <scope>NUCLEOTIDE SEQUENCE [LARGE SCALE GENOMIC DNA]</scope>
    <source>
        <strain evidence="1 2">HR1</strain>
    </source>
</reference>
<protein>
    <recommendedName>
        <fullName evidence="3">F-box domain-containing protein</fullName>
    </recommendedName>
</protein>
<evidence type="ECO:0000313" key="2">
    <source>
        <dbReference type="Proteomes" id="UP000247702"/>
    </source>
</evidence>
<dbReference type="EMBL" id="BEXD01000276">
    <property type="protein sequence ID" value="GBB86018.1"/>
    <property type="molecule type" value="Genomic_DNA"/>
</dbReference>
<sequence length="544" mass="64147">MACSKLFSGDLPELINEIIQYFHYDYKTLHSCILVNRLWCRLAIPLLWKDPFSIKFPKNYHFIEIYLHNLNDNDKTKLNEYGIIKDLFPSNILFNYPSFIQHLDICKVSNCIENWFADIETATIKAQYPKYSIQRMNLTLNFTKLVHKLLHLTFIENEVKLHSLEITMFDYFDDVCELILQNPNFIYSIKNLTLDFEEVTDNIIKLLEFFCSNCNSISSLYFLFPSYSDNHLTEKCLSQIIDSQESLKKILLGFNVLPLHRLLLSLKNSNCSNTLNTIIFYYFDFRNLVDLTEVFNQLNVLESIHIAYCYSLDSKFIQQINNINKPFKLKSLFLDEISHIEPLELLIQRSGGYLENFGSISRSQLLVQLFESVRKYCNKVKFLHLVAGLSNQNINLVFSLIKNIKQNLNYLFIETLDVELSSIILQNLGQVLPCKLEYLSLHLSISTSDLEMFFKNSQNIFIKILLIRSKKKEESESIFSYLEEYIAKKKKVKYLAISETYNSRTEDLFYLKDKVKEFELHDIQVLNYNNDFLINIYDFLKDNE</sequence>
<dbReference type="AlphaFoldDB" id="A0A2Z6QZH7"/>
<organism evidence="1 2">
    <name type="scientific">Rhizophagus clarus</name>
    <dbReference type="NCBI Taxonomy" id="94130"/>
    <lineage>
        <taxon>Eukaryota</taxon>
        <taxon>Fungi</taxon>
        <taxon>Fungi incertae sedis</taxon>
        <taxon>Mucoromycota</taxon>
        <taxon>Glomeromycotina</taxon>
        <taxon>Glomeromycetes</taxon>
        <taxon>Glomerales</taxon>
        <taxon>Glomeraceae</taxon>
        <taxon>Rhizophagus</taxon>
    </lineage>
</organism>
<evidence type="ECO:0008006" key="3">
    <source>
        <dbReference type="Google" id="ProtNLM"/>
    </source>
</evidence>
<name>A0A2Z6QZH7_9GLOM</name>
<proteinExistence type="predicted"/>
<dbReference type="Proteomes" id="UP000247702">
    <property type="component" value="Unassembled WGS sequence"/>
</dbReference>
<evidence type="ECO:0000313" key="1">
    <source>
        <dbReference type="EMBL" id="GBB86018.1"/>
    </source>
</evidence>
<dbReference type="STRING" id="94130.A0A2Z6QZH7"/>
<comment type="caution">
    <text evidence="1">The sequence shown here is derived from an EMBL/GenBank/DDBJ whole genome shotgun (WGS) entry which is preliminary data.</text>
</comment>
<keyword evidence="2" id="KW-1185">Reference proteome</keyword>
<gene>
    <name evidence="1" type="ORF">RclHR1_12460004</name>
</gene>